<sequence length="275" mass="31843">MESNASISKLNRSGQRIHVEMGRSSSNEEEDDDDLNDSQVDEYKELSYKLFQFKTYKLRGFSGELRCPFCVNYEGEDNCHHTHLLLHAVRVAEVSERGKQKANHFAMARYLAIDLADEVKAEAEQLSRSKDGKRLGEGGEEDWTVRKRLRLDEYCTKEEALEKVRQLERELDQKTDQMNDLITKERLSNEELQGARRGLIKRLLKENDASLQDLKKEWGLVMHDAVVVSLNDLREYNPSGYHGVPELWNFKEDRKAALDEVISYILEAVKGTFSR</sequence>
<dbReference type="Pfam" id="PF03469">
    <property type="entry name" value="XH"/>
    <property type="match status" value="1"/>
</dbReference>
<dbReference type="PANTHER" id="PTHR21596:SF3">
    <property type="entry name" value="FACTOR OF DNA METHYLATION 1-RELATED"/>
    <property type="match status" value="1"/>
</dbReference>
<dbReference type="Proteomes" id="UP001190926">
    <property type="component" value="Unassembled WGS sequence"/>
</dbReference>
<reference evidence="5 6" key="1">
    <citation type="journal article" date="2021" name="Nat. Commun.">
        <title>Incipient diploidization of the medicinal plant Perilla within 10,000 years.</title>
        <authorList>
            <person name="Zhang Y."/>
            <person name="Shen Q."/>
            <person name="Leng L."/>
            <person name="Zhang D."/>
            <person name="Chen S."/>
            <person name="Shi Y."/>
            <person name="Ning Z."/>
            <person name="Chen S."/>
        </authorList>
    </citation>
    <scope>NUCLEOTIDE SEQUENCE [LARGE SCALE GENOMIC DNA]</scope>
    <source>
        <strain evidence="6">cv. PC099</strain>
    </source>
</reference>
<dbReference type="InterPro" id="IPR005381">
    <property type="entry name" value="Znf-XS_domain"/>
</dbReference>
<feature type="compositionally biased region" description="Polar residues" evidence="2">
    <location>
        <begin position="1"/>
        <end position="14"/>
    </location>
</feature>
<dbReference type="GO" id="GO:0080188">
    <property type="term" value="P:gene silencing by siRNA-directed DNA methylation"/>
    <property type="evidence" value="ECO:0007669"/>
    <property type="project" value="InterPro"/>
</dbReference>
<proteinExistence type="predicted"/>
<dbReference type="AlphaFoldDB" id="A0AAD4ILT3"/>
<feature type="domain" description="Factor of DNA methylation 1-5/IDN2" evidence="3">
    <location>
        <begin position="200"/>
        <end position="270"/>
    </location>
</feature>
<evidence type="ECO:0000313" key="5">
    <source>
        <dbReference type="EMBL" id="KAH6755212.1"/>
    </source>
</evidence>
<protein>
    <recommendedName>
        <fullName evidence="7">Factor of DNA methylation 1-5/IDN2 domain-containing protein</fullName>
    </recommendedName>
</protein>
<evidence type="ECO:0008006" key="7">
    <source>
        <dbReference type="Google" id="ProtNLM"/>
    </source>
</evidence>
<accession>A0AAD4ILT3</accession>
<dbReference type="InterPro" id="IPR045177">
    <property type="entry name" value="FDM1-5/IDN2"/>
</dbReference>
<keyword evidence="1" id="KW-0175">Coiled coil</keyword>
<evidence type="ECO:0000313" key="6">
    <source>
        <dbReference type="Proteomes" id="UP001190926"/>
    </source>
</evidence>
<dbReference type="InterPro" id="IPR005379">
    <property type="entry name" value="FDM1-5/IDN2_XH"/>
</dbReference>
<feature type="coiled-coil region" evidence="1">
    <location>
        <begin position="157"/>
        <end position="184"/>
    </location>
</feature>
<gene>
    <name evidence="5" type="ORF">C2S53_017470</name>
</gene>
<evidence type="ECO:0000256" key="2">
    <source>
        <dbReference type="SAM" id="MobiDB-lite"/>
    </source>
</evidence>
<feature type="domain" description="Zinc finger-XS" evidence="4">
    <location>
        <begin position="67"/>
        <end position="108"/>
    </location>
</feature>
<name>A0AAD4ILT3_PERFH</name>
<keyword evidence="6" id="KW-1185">Reference proteome</keyword>
<dbReference type="Pfam" id="PF03470">
    <property type="entry name" value="zf-XS"/>
    <property type="match status" value="1"/>
</dbReference>
<comment type="caution">
    <text evidence="5">The sequence shown here is derived from an EMBL/GenBank/DDBJ whole genome shotgun (WGS) entry which is preliminary data.</text>
</comment>
<evidence type="ECO:0000259" key="4">
    <source>
        <dbReference type="Pfam" id="PF03470"/>
    </source>
</evidence>
<feature type="region of interest" description="Disordered" evidence="2">
    <location>
        <begin position="1"/>
        <end position="37"/>
    </location>
</feature>
<evidence type="ECO:0000259" key="3">
    <source>
        <dbReference type="Pfam" id="PF03469"/>
    </source>
</evidence>
<feature type="compositionally biased region" description="Acidic residues" evidence="2">
    <location>
        <begin position="27"/>
        <end position="37"/>
    </location>
</feature>
<dbReference type="EMBL" id="SDAM02029626">
    <property type="protein sequence ID" value="KAH6755212.1"/>
    <property type="molecule type" value="Genomic_DNA"/>
</dbReference>
<organism evidence="5 6">
    <name type="scientific">Perilla frutescens var. hirtella</name>
    <name type="common">Perilla citriodora</name>
    <name type="synonym">Perilla setoyensis</name>
    <dbReference type="NCBI Taxonomy" id="608512"/>
    <lineage>
        <taxon>Eukaryota</taxon>
        <taxon>Viridiplantae</taxon>
        <taxon>Streptophyta</taxon>
        <taxon>Embryophyta</taxon>
        <taxon>Tracheophyta</taxon>
        <taxon>Spermatophyta</taxon>
        <taxon>Magnoliopsida</taxon>
        <taxon>eudicotyledons</taxon>
        <taxon>Gunneridae</taxon>
        <taxon>Pentapetalae</taxon>
        <taxon>asterids</taxon>
        <taxon>lamiids</taxon>
        <taxon>Lamiales</taxon>
        <taxon>Lamiaceae</taxon>
        <taxon>Nepetoideae</taxon>
        <taxon>Elsholtzieae</taxon>
        <taxon>Perilla</taxon>
    </lineage>
</organism>
<dbReference type="PANTHER" id="PTHR21596">
    <property type="entry name" value="RIBONUCLEASE P SUBUNIT P38"/>
    <property type="match status" value="1"/>
</dbReference>
<evidence type="ECO:0000256" key="1">
    <source>
        <dbReference type="SAM" id="Coils"/>
    </source>
</evidence>